<feature type="region of interest" description="Disordered" evidence="1">
    <location>
        <begin position="1"/>
        <end position="64"/>
    </location>
</feature>
<evidence type="ECO:0000313" key="2">
    <source>
        <dbReference type="EMBL" id="KHM95782.1"/>
    </source>
</evidence>
<feature type="compositionally biased region" description="Low complexity" evidence="1">
    <location>
        <begin position="53"/>
        <end position="64"/>
    </location>
</feature>
<feature type="compositionally biased region" description="Polar residues" evidence="1">
    <location>
        <begin position="36"/>
        <end position="49"/>
    </location>
</feature>
<protein>
    <submittedName>
        <fullName evidence="2">Uncharacterized protein</fullName>
    </submittedName>
</protein>
<dbReference type="AlphaFoldDB" id="A0AAJ0IZA2"/>
<feature type="compositionally biased region" description="Basic and acidic residues" evidence="1">
    <location>
        <begin position="19"/>
        <end position="29"/>
    </location>
</feature>
<evidence type="ECO:0000313" key="3">
    <source>
        <dbReference type="Proteomes" id="UP000030969"/>
    </source>
</evidence>
<proteinExistence type="predicted"/>
<reference evidence="2 3" key="1">
    <citation type="submission" date="2014-11" db="EMBL/GenBank/DDBJ databases">
        <title>Draft Genome Sequences of Xanthomonas vesicatoria Strains from the Balkan Peninsula.</title>
        <authorList>
            <person name="Vancheva T."/>
            <person name="Lefeuvre P."/>
            <person name="Bogatzevska N."/>
            <person name="Moncheva P."/>
            <person name="Koebnik R."/>
        </authorList>
    </citation>
    <scope>NUCLEOTIDE SEQUENCE [LARGE SCALE GENOMIC DNA]</scope>
    <source>
        <strain evidence="2 3">53M</strain>
    </source>
</reference>
<evidence type="ECO:0000256" key="1">
    <source>
        <dbReference type="SAM" id="MobiDB-lite"/>
    </source>
</evidence>
<gene>
    <name evidence="2" type="ORF">OR61_08055</name>
</gene>
<dbReference type="Proteomes" id="UP000030969">
    <property type="component" value="Unassembled WGS sequence"/>
</dbReference>
<accession>A0AAJ0IZA2</accession>
<sequence length="64" mass="6505">MAKASVSRLSGHGPLPAQDRSRRVARRSESGIAAVNDSSKGTRPRNASNFPHAAGIAPAGLAVA</sequence>
<dbReference type="EMBL" id="JSYJ01000036">
    <property type="protein sequence ID" value="KHM95782.1"/>
    <property type="molecule type" value="Genomic_DNA"/>
</dbReference>
<name>A0AAJ0IZA2_9XANT</name>
<organism evidence="2 3">
    <name type="scientific">Xanthomonas vesicatoria</name>
    <dbReference type="NCBI Taxonomy" id="56460"/>
    <lineage>
        <taxon>Bacteria</taxon>
        <taxon>Pseudomonadati</taxon>
        <taxon>Pseudomonadota</taxon>
        <taxon>Gammaproteobacteria</taxon>
        <taxon>Lysobacterales</taxon>
        <taxon>Lysobacteraceae</taxon>
        <taxon>Xanthomonas</taxon>
    </lineage>
</organism>
<comment type="caution">
    <text evidence="2">The sequence shown here is derived from an EMBL/GenBank/DDBJ whole genome shotgun (WGS) entry which is preliminary data.</text>
</comment>